<sequence>MKFSIIATALLAQGIVAMPWSSFKETNGNGEEITVRIQVSGASDQVPASKPFKGISTMPLCLKVCWPDKPTCPEGWEPKKMGGGDYPCWTCCRDYKDEDL</sequence>
<proteinExistence type="predicted"/>
<dbReference type="Proteomes" id="UP000266152">
    <property type="component" value="Unassembled WGS sequence"/>
</dbReference>
<evidence type="ECO:0000313" key="3">
    <source>
        <dbReference type="Proteomes" id="UP000266152"/>
    </source>
</evidence>
<gene>
    <name evidence="2" type="ORF">FSPOR_6824</name>
</gene>
<comment type="caution">
    <text evidence="2">The sequence shown here is derived from an EMBL/GenBank/DDBJ whole genome shotgun (WGS) entry which is preliminary data.</text>
</comment>
<feature type="chain" id="PRO_5017299143" evidence="1">
    <location>
        <begin position="18"/>
        <end position="100"/>
    </location>
</feature>
<dbReference type="AlphaFoldDB" id="A0A395S0Q2"/>
<organism evidence="2 3">
    <name type="scientific">Fusarium sporotrichioides</name>
    <dbReference type="NCBI Taxonomy" id="5514"/>
    <lineage>
        <taxon>Eukaryota</taxon>
        <taxon>Fungi</taxon>
        <taxon>Dikarya</taxon>
        <taxon>Ascomycota</taxon>
        <taxon>Pezizomycotina</taxon>
        <taxon>Sordariomycetes</taxon>
        <taxon>Hypocreomycetidae</taxon>
        <taxon>Hypocreales</taxon>
        <taxon>Nectriaceae</taxon>
        <taxon>Fusarium</taxon>
    </lineage>
</organism>
<reference evidence="2 3" key="1">
    <citation type="journal article" date="2018" name="PLoS Pathog.">
        <title>Evolution of structural diversity of trichothecenes, a family of toxins produced by plant pathogenic and entomopathogenic fungi.</title>
        <authorList>
            <person name="Proctor R.H."/>
            <person name="McCormick S.P."/>
            <person name="Kim H.S."/>
            <person name="Cardoza R.E."/>
            <person name="Stanley A.M."/>
            <person name="Lindo L."/>
            <person name="Kelly A."/>
            <person name="Brown D.W."/>
            <person name="Lee T."/>
            <person name="Vaughan M.M."/>
            <person name="Alexander N.J."/>
            <person name="Busman M."/>
            <person name="Gutierrez S."/>
        </authorList>
    </citation>
    <scope>NUCLEOTIDE SEQUENCE [LARGE SCALE GENOMIC DNA]</scope>
    <source>
        <strain evidence="2 3">NRRL 3299</strain>
    </source>
</reference>
<keyword evidence="3" id="KW-1185">Reference proteome</keyword>
<dbReference type="EMBL" id="PXOF01000097">
    <property type="protein sequence ID" value="RGP65998.1"/>
    <property type="molecule type" value="Genomic_DNA"/>
</dbReference>
<evidence type="ECO:0000313" key="2">
    <source>
        <dbReference type="EMBL" id="RGP65998.1"/>
    </source>
</evidence>
<accession>A0A395S0Q2</accession>
<evidence type="ECO:0000256" key="1">
    <source>
        <dbReference type="SAM" id="SignalP"/>
    </source>
</evidence>
<name>A0A395S0Q2_FUSSP</name>
<feature type="signal peptide" evidence="1">
    <location>
        <begin position="1"/>
        <end position="17"/>
    </location>
</feature>
<keyword evidence="1" id="KW-0732">Signal</keyword>
<protein>
    <submittedName>
        <fullName evidence="2">Pathogenicity</fullName>
    </submittedName>
</protein>